<dbReference type="EMBL" id="JBHTAR010000011">
    <property type="protein sequence ID" value="MFC7199574.1"/>
    <property type="molecule type" value="Genomic_DNA"/>
</dbReference>
<organism evidence="2 3">
    <name type="scientific">Halospeciosus flavus</name>
    <dbReference type="NCBI Taxonomy" id="3032283"/>
    <lineage>
        <taxon>Archaea</taxon>
        <taxon>Methanobacteriati</taxon>
        <taxon>Methanobacteriota</taxon>
        <taxon>Stenosarchaea group</taxon>
        <taxon>Halobacteria</taxon>
        <taxon>Halobacteriales</taxon>
        <taxon>Halobacteriaceae</taxon>
        <taxon>Halospeciosus</taxon>
    </lineage>
</organism>
<evidence type="ECO:0000313" key="3">
    <source>
        <dbReference type="Proteomes" id="UP001596447"/>
    </source>
</evidence>
<gene>
    <name evidence="2" type="ORF">ACFQJ9_09145</name>
</gene>
<reference evidence="2 3" key="1">
    <citation type="journal article" date="2019" name="Int. J. Syst. Evol. Microbiol.">
        <title>The Global Catalogue of Microorganisms (GCM) 10K type strain sequencing project: providing services to taxonomists for standard genome sequencing and annotation.</title>
        <authorList>
            <consortium name="The Broad Institute Genomics Platform"/>
            <consortium name="The Broad Institute Genome Sequencing Center for Infectious Disease"/>
            <person name="Wu L."/>
            <person name="Ma J."/>
        </authorList>
    </citation>
    <scope>NUCLEOTIDE SEQUENCE [LARGE SCALE GENOMIC DNA]</scope>
    <source>
        <strain evidence="2 3">XZGYJ-43</strain>
    </source>
</reference>
<evidence type="ECO:0000313" key="2">
    <source>
        <dbReference type="EMBL" id="MFC7199574.1"/>
    </source>
</evidence>
<feature type="region of interest" description="Disordered" evidence="1">
    <location>
        <begin position="25"/>
        <end position="54"/>
    </location>
</feature>
<keyword evidence="3" id="KW-1185">Reference proteome</keyword>
<proteinExistence type="predicted"/>
<sequence length="54" mass="6464">MTFSLPDAETESETIRKSREAIETFERDRKERERRRLELSRELNDPTLGPGMWP</sequence>
<accession>A0ABD5Z362</accession>
<feature type="compositionally biased region" description="Basic and acidic residues" evidence="1">
    <location>
        <begin position="25"/>
        <end position="44"/>
    </location>
</feature>
<feature type="region of interest" description="Disordered" evidence="1">
    <location>
        <begin position="1"/>
        <end position="20"/>
    </location>
</feature>
<protein>
    <submittedName>
        <fullName evidence="2">Uncharacterized protein</fullName>
    </submittedName>
</protein>
<dbReference type="RefSeq" id="WP_279529504.1">
    <property type="nucleotide sequence ID" value="NZ_CP122312.1"/>
</dbReference>
<evidence type="ECO:0000256" key="1">
    <source>
        <dbReference type="SAM" id="MobiDB-lite"/>
    </source>
</evidence>
<dbReference type="AlphaFoldDB" id="A0ABD5Z362"/>
<dbReference type="Proteomes" id="UP001596447">
    <property type="component" value="Unassembled WGS sequence"/>
</dbReference>
<name>A0ABD5Z362_9EURY</name>
<comment type="caution">
    <text evidence="2">The sequence shown here is derived from an EMBL/GenBank/DDBJ whole genome shotgun (WGS) entry which is preliminary data.</text>
</comment>